<accession>A0AAV6N483</accession>
<dbReference type="InterPro" id="IPR027113">
    <property type="entry name" value="Transc_fact_NFYB/HAP3"/>
</dbReference>
<reference evidence="3 4" key="1">
    <citation type="journal article" date="2021" name="Hortic Res">
        <title>The domestication of Cucurbita argyrosperma as revealed by the genome of its wild relative.</title>
        <authorList>
            <person name="Barrera-Redondo J."/>
            <person name="Sanchez-de la Vega G."/>
            <person name="Aguirre-Liguori J.A."/>
            <person name="Castellanos-Morales G."/>
            <person name="Gutierrez-Guerrero Y.T."/>
            <person name="Aguirre-Dugua X."/>
            <person name="Aguirre-Planter E."/>
            <person name="Tenaillon M.I."/>
            <person name="Lira-Saade R."/>
            <person name="Eguiarte L.E."/>
        </authorList>
    </citation>
    <scope>NUCLEOTIDE SEQUENCE [LARGE SCALE GENOMIC DNA]</scope>
    <source>
        <strain evidence="3">JBR-2021</strain>
    </source>
</reference>
<evidence type="ECO:0000313" key="4">
    <source>
        <dbReference type="Proteomes" id="UP000685013"/>
    </source>
</evidence>
<dbReference type="CDD" id="cd22907">
    <property type="entry name" value="HFD_NFYB"/>
    <property type="match status" value="1"/>
</dbReference>
<dbReference type="GO" id="GO:0016602">
    <property type="term" value="C:CCAAT-binding factor complex"/>
    <property type="evidence" value="ECO:0007669"/>
    <property type="project" value="InterPro"/>
</dbReference>
<dbReference type="Pfam" id="PF00808">
    <property type="entry name" value="CBFD_NFYB_HMF"/>
    <property type="match status" value="1"/>
</dbReference>
<feature type="non-terminal residue" evidence="3">
    <location>
        <position position="1"/>
    </location>
</feature>
<evidence type="ECO:0000259" key="2">
    <source>
        <dbReference type="Pfam" id="PF00808"/>
    </source>
</evidence>
<dbReference type="InterPro" id="IPR003958">
    <property type="entry name" value="CBFA_NFYB_domain"/>
</dbReference>
<feature type="domain" description="Transcription factor CBF/NF-Y/archaeal histone" evidence="2">
    <location>
        <begin position="10"/>
        <end position="73"/>
    </location>
</feature>
<comment type="caution">
    <text evidence="3">The sequence shown here is derived from an EMBL/GenBank/DDBJ whole genome shotgun (WGS) entry which is preliminary data.</text>
</comment>
<feature type="region of interest" description="Disordered" evidence="1">
    <location>
        <begin position="108"/>
        <end position="133"/>
    </location>
</feature>
<sequence>MGENNGDELQLPIANVGRLMKKILPQKAKISKEAKATMQECATEFISFVTSEAAEKCHKDNRRTLNGDDICWAFGSFGLDNYAEASAKYLLKYRDVERINAQFKTNIAPEQQKHDQEQEQELEFYHGEIGETS</sequence>
<dbReference type="PANTHER" id="PTHR11064">
    <property type="entry name" value="CCAAT-BINDING TRANSCRIPTION FACTOR-RELATED"/>
    <property type="match status" value="1"/>
</dbReference>
<gene>
    <name evidence="3" type="primary">NFYB4</name>
    <name evidence="3" type="ORF">SDJN03_15825</name>
</gene>
<organism evidence="3 4">
    <name type="scientific">Cucurbita argyrosperma subsp. sororia</name>
    <dbReference type="NCBI Taxonomy" id="37648"/>
    <lineage>
        <taxon>Eukaryota</taxon>
        <taxon>Viridiplantae</taxon>
        <taxon>Streptophyta</taxon>
        <taxon>Embryophyta</taxon>
        <taxon>Tracheophyta</taxon>
        <taxon>Spermatophyta</taxon>
        <taxon>Magnoliopsida</taxon>
        <taxon>eudicotyledons</taxon>
        <taxon>Gunneridae</taxon>
        <taxon>Pentapetalae</taxon>
        <taxon>rosids</taxon>
        <taxon>fabids</taxon>
        <taxon>Cucurbitales</taxon>
        <taxon>Cucurbitaceae</taxon>
        <taxon>Cucurbiteae</taxon>
        <taxon>Cucurbita</taxon>
    </lineage>
</organism>
<dbReference type="GO" id="GO:0000978">
    <property type="term" value="F:RNA polymerase II cis-regulatory region sequence-specific DNA binding"/>
    <property type="evidence" value="ECO:0007669"/>
    <property type="project" value="TreeGrafter"/>
</dbReference>
<evidence type="ECO:0000313" key="3">
    <source>
        <dbReference type="EMBL" id="KAG6590402.1"/>
    </source>
</evidence>
<proteinExistence type="predicted"/>
<name>A0AAV6N483_9ROSI</name>
<dbReference type="AlphaFoldDB" id="A0AAV6N483"/>
<evidence type="ECO:0000256" key="1">
    <source>
        <dbReference type="SAM" id="MobiDB-lite"/>
    </source>
</evidence>
<feature type="compositionally biased region" description="Basic and acidic residues" evidence="1">
    <location>
        <begin position="111"/>
        <end position="133"/>
    </location>
</feature>
<dbReference type="Proteomes" id="UP000685013">
    <property type="component" value="Chromosome 10"/>
</dbReference>
<keyword evidence="4" id="KW-1185">Reference proteome</keyword>
<dbReference type="GO" id="GO:0001228">
    <property type="term" value="F:DNA-binding transcription activator activity, RNA polymerase II-specific"/>
    <property type="evidence" value="ECO:0007669"/>
    <property type="project" value="InterPro"/>
</dbReference>
<protein>
    <submittedName>
        <fullName evidence="3">Nuclear transcription factor Y subunit B-4</fullName>
    </submittedName>
</protein>
<dbReference type="PANTHER" id="PTHR11064:SF83">
    <property type="entry name" value="NUCLEAR TRANSCRIPTION FACTOR Y SUBUNIT B-4"/>
    <property type="match status" value="1"/>
</dbReference>
<dbReference type="EMBL" id="JAGKQH010000010">
    <property type="protein sequence ID" value="KAG6590402.1"/>
    <property type="molecule type" value="Genomic_DNA"/>
</dbReference>